<evidence type="ECO:0000256" key="5">
    <source>
        <dbReference type="ARBA" id="ARBA00023136"/>
    </source>
</evidence>
<accession>A0A1I3WDL5</accession>
<keyword evidence="2" id="KW-1003">Cell membrane</keyword>
<dbReference type="PANTHER" id="PTHR23513">
    <property type="entry name" value="INTEGRAL MEMBRANE EFFLUX PROTEIN-RELATED"/>
    <property type="match status" value="1"/>
</dbReference>
<evidence type="ECO:0000256" key="4">
    <source>
        <dbReference type="ARBA" id="ARBA00022989"/>
    </source>
</evidence>
<dbReference type="EMBL" id="FOQU01000017">
    <property type="protein sequence ID" value="SFK04551.1"/>
    <property type="molecule type" value="Genomic_DNA"/>
</dbReference>
<dbReference type="InterPro" id="IPR011701">
    <property type="entry name" value="MFS"/>
</dbReference>
<keyword evidence="4 6" id="KW-1133">Transmembrane helix</keyword>
<feature type="transmembrane region" description="Helical" evidence="6">
    <location>
        <begin position="193"/>
        <end position="218"/>
    </location>
</feature>
<feature type="transmembrane region" description="Helical" evidence="6">
    <location>
        <begin position="46"/>
        <end position="66"/>
    </location>
</feature>
<evidence type="ECO:0000256" key="6">
    <source>
        <dbReference type="SAM" id="Phobius"/>
    </source>
</evidence>
<dbReference type="Pfam" id="PF07690">
    <property type="entry name" value="MFS_1"/>
    <property type="match status" value="1"/>
</dbReference>
<keyword evidence="9" id="KW-1185">Reference proteome</keyword>
<name>A0A1I3WDL5_9BURK</name>
<dbReference type="SUPFAM" id="SSF103473">
    <property type="entry name" value="MFS general substrate transporter"/>
    <property type="match status" value="1"/>
</dbReference>
<sequence>MILVCLYGGVWVDRSKRVPIMIGRDLISACALVFVPLAQILGCLSIPSLCVVTFICFSAEAVGGVAQQAYLASLLGGERLIEAYGRIALSSGVSQAIGPVIAGFLAETISPTIALVVDACTFLFSAATIRAIDFVEPKPPVVENESAWEAIKLGFMVVWRSPILRMLMLQASLFFFVNQMSVALLILKASRELGISAAGIGFAYMSGGGGSLIFSLFAENLVKKLGVGRAMGLGFAVCALGWAGIATLTKGDEHCLVEFGMFYALLVVGTVMWNMTYAVARSRYAPPESLGRVISTMRFCVSIPEPLGALLGGSLATAFGFRRTFYVIAVLAVLIALFSLVKSHTLMPSKSDDAIF</sequence>
<feature type="transmembrane region" description="Helical" evidence="6">
    <location>
        <begin position="260"/>
        <end position="279"/>
    </location>
</feature>
<feature type="transmembrane region" description="Helical" evidence="6">
    <location>
        <begin position="87"/>
        <end position="106"/>
    </location>
</feature>
<feature type="transmembrane region" description="Helical" evidence="6">
    <location>
        <begin position="21"/>
        <end position="40"/>
    </location>
</feature>
<reference evidence="8 9" key="1">
    <citation type="submission" date="2016-10" db="EMBL/GenBank/DDBJ databases">
        <authorList>
            <person name="de Groot N.N."/>
        </authorList>
    </citation>
    <scope>NUCLEOTIDE SEQUENCE [LARGE SCALE GENOMIC DNA]</scope>
    <source>
        <strain evidence="8 9">LMG 23650</strain>
    </source>
</reference>
<evidence type="ECO:0000313" key="9">
    <source>
        <dbReference type="Proteomes" id="UP000199548"/>
    </source>
</evidence>
<dbReference type="Proteomes" id="UP000199548">
    <property type="component" value="Unassembled WGS sequence"/>
</dbReference>
<dbReference type="InterPro" id="IPR020846">
    <property type="entry name" value="MFS_dom"/>
</dbReference>
<evidence type="ECO:0000256" key="2">
    <source>
        <dbReference type="ARBA" id="ARBA00022475"/>
    </source>
</evidence>
<dbReference type="InterPro" id="IPR036259">
    <property type="entry name" value="MFS_trans_sf"/>
</dbReference>
<dbReference type="GO" id="GO:0005886">
    <property type="term" value="C:plasma membrane"/>
    <property type="evidence" value="ECO:0007669"/>
    <property type="project" value="UniProtKB-SubCell"/>
</dbReference>
<evidence type="ECO:0000313" key="8">
    <source>
        <dbReference type="EMBL" id="SFK04551.1"/>
    </source>
</evidence>
<feature type="transmembrane region" description="Helical" evidence="6">
    <location>
        <begin position="112"/>
        <end position="132"/>
    </location>
</feature>
<evidence type="ECO:0000256" key="1">
    <source>
        <dbReference type="ARBA" id="ARBA00004651"/>
    </source>
</evidence>
<dbReference type="GO" id="GO:0022857">
    <property type="term" value="F:transmembrane transporter activity"/>
    <property type="evidence" value="ECO:0007669"/>
    <property type="project" value="InterPro"/>
</dbReference>
<feature type="transmembrane region" description="Helical" evidence="6">
    <location>
        <begin position="166"/>
        <end position="187"/>
    </location>
</feature>
<feature type="transmembrane region" description="Helical" evidence="6">
    <location>
        <begin position="325"/>
        <end position="341"/>
    </location>
</feature>
<dbReference type="PROSITE" id="PS50850">
    <property type="entry name" value="MFS"/>
    <property type="match status" value="1"/>
</dbReference>
<protein>
    <submittedName>
        <fullName evidence="8">Predicted arabinose efflux permease, MFS family</fullName>
    </submittedName>
</protein>
<dbReference type="CDD" id="cd06173">
    <property type="entry name" value="MFS_MefA_like"/>
    <property type="match status" value="1"/>
</dbReference>
<evidence type="ECO:0000259" key="7">
    <source>
        <dbReference type="PROSITE" id="PS50850"/>
    </source>
</evidence>
<feature type="transmembrane region" description="Helical" evidence="6">
    <location>
        <begin position="230"/>
        <end position="248"/>
    </location>
</feature>
<evidence type="ECO:0000256" key="3">
    <source>
        <dbReference type="ARBA" id="ARBA00022692"/>
    </source>
</evidence>
<gene>
    <name evidence="8" type="ORF">SAMN05192543_11740</name>
</gene>
<dbReference type="PANTHER" id="PTHR23513:SF6">
    <property type="entry name" value="MAJOR FACILITATOR SUPERFAMILY ASSOCIATED DOMAIN-CONTAINING PROTEIN"/>
    <property type="match status" value="1"/>
</dbReference>
<comment type="subcellular location">
    <subcellularLocation>
        <location evidence="1">Cell membrane</location>
        <topology evidence="1">Multi-pass membrane protein</topology>
    </subcellularLocation>
</comment>
<dbReference type="Gene3D" id="1.20.1250.20">
    <property type="entry name" value="MFS general substrate transporter like domains"/>
    <property type="match status" value="1"/>
</dbReference>
<keyword evidence="3 6" id="KW-0812">Transmembrane</keyword>
<dbReference type="STRING" id="420953.SAMN05192543_11740"/>
<dbReference type="AlphaFoldDB" id="A0A1I3WDL5"/>
<proteinExistence type="predicted"/>
<keyword evidence="5 6" id="KW-0472">Membrane</keyword>
<feature type="domain" description="Major facilitator superfamily (MFS) profile" evidence="7">
    <location>
        <begin position="164"/>
        <end position="356"/>
    </location>
</feature>
<organism evidence="8 9">
    <name type="scientific">Paraburkholderia megapolitana</name>
    <dbReference type="NCBI Taxonomy" id="420953"/>
    <lineage>
        <taxon>Bacteria</taxon>
        <taxon>Pseudomonadati</taxon>
        <taxon>Pseudomonadota</taxon>
        <taxon>Betaproteobacteria</taxon>
        <taxon>Burkholderiales</taxon>
        <taxon>Burkholderiaceae</taxon>
        <taxon>Paraburkholderia</taxon>
    </lineage>
</organism>